<dbReference type="Proteomes" id="UP000694561">
    <property type="component" value="Unplaced"/>
</dbReference>
<proteinExistence type="predicted"/>
<accession>A0A8C6F565</accession>
<organism evidence="2 3">
    <name type="scientific">Monodon monoceros</name>
    <name type="common">Narwhal</name>
    <name type="synonym">Ceratodon monodon</name>
    <dbReference type="NCBI Taxonomy" id="40151"/>
    <lineage>
        <taxon>Eukaryota</taxon>
        <taxon>Metazoa</taxon>
        <taxon>Chordata</taxon>
        <taxon>Craniata</taxon>
        <taxon>Vertebrata</taxon>
        <taxon>Euteleostomi</taxon>
        <taxon>Mammalia</taxon>
        <taxon>Eutheria</taxon>
        <taxon>Laurasiatheria</taxon>
        <taxon>Artiodactyla</taxon>
        <taxon>Whippomorpha</taxon>
        <taxon>Cetacea</taxon>
        <taxon>Odontoceti</taxon>
        <taxon>Monodontidae</taxon>
        <taxon>Monodon</taxon>
    </lineage>
</organism>
<feature type="compositionally biased region" description="Gly residues" evidence="1">
    <location>
        <begin position="1"/>
        <end position="12"/>
    </location>
</feature>
<dbReference type="Ensembl" id="ENSMMNT00015011283.1">
    <property type="protein sequence ID" value="ENSMMNP00015010305.1"/>
    <property type="gene ID" value="ENSMMNG00015007661.1"/>
</dbReference>
<evidence type="ECO:0000313" key="2">
    <source>
        <dbReference type="Ensembl" id="ENSMMNP00015010305.1"/>
    </source>
</evidence>
<reference evidence="2" key="2">
    <citation type="submission" date="2025-09" db="UniProtKB">
        <authorList>
            <consortium name="Ensembl"/>
        </authorList>
    </citation>
    <scope>IDENTIFICATION</scope>
</reference>
<feature type="region of interest" description="Disordered" evidence="1">
    <location>
        <begin position="1"/>
        <end position="42"/>
    </location>
</feature>
<reference evidence="2" key="1">
    <citation type="submission" date="2025-08" db="UniProtKB">
        <authorList>
            <consortium name="Ensembl"/>
        </authorList>
    </citation>
    <scope>IDENTIFICATION</scope>
</reference>
<evidence type="ECO:0000256" key="1">
    <source>
        <dbReference type="SAM" id="MobiDB-lite"/>
    </source>
</evidence>
<keyword evidence="3" id="KW-1185">Reference proteome</keyword>
<sequence length="121" mass="12914">RERGKSGGGGGRRVGRGVAGRSPGARFASSVPGVRRRRPPGLGTARVAAALRARLQIPDPRGARPHRSALWAPSPLHSYDHLSHSLASRFLLTVSKTLGQGGARRLPTWLQTHSGLFWAPC</sequence>
<dbReference type="AlphaFoldDB" id="A0A8C6F565"/>
<dbReference type="GeneTree" id="ENSGT00960000191062"/>
<protein>
    <submittedName>
        <fullName evidence="2">Uncharacterized protein</fullName>
    </submittedName>
</protein>
<name>A0A8C6F565_MONMO</name>
<evidence type="ECO:0000313" key="3">
    <source>
        <dbReference type="Proteomes" id="UP000694561"/>
    </source>
</evidence>